<dbReference type="PROSITE" id="PS00523">
    <property type="entry name" value="SULFATASE_1"/>
    <property type="match status" value="1"/>
</dbReference>
<evidence type="ECO:0000259" key="5">
    <source>
        <dbReference type="Pfam" id="PF00884"/>
    </source>
</evidence>
<evidence type="ECO:0000256" key="2">
    <source>
        <dbReference type="ARBA" id="ARBA00022723"/>
    </source>
</evidence>
<comment type="similarity">
    <text evidence="1">Belongs to the sulfatase family.</text>
</comment>
<dbReference type="PANTHER" id="PTHR42693">
    <property type="entry name" value="ARYLSULFATASE FAMILY MEMBER"/>
    <property type="match status" value="1"/>
</dbReference>
<dbReference type="Pfam" id="PF00884">
    <property type="entry name" value="Sulfatase"/>
    <property type="match status" value="1"/>
</dbReference>
<keyword evidence="2" id="KW-0479">Metal-binding</keyword>
<dbReference type="GO" id="GO:0004065">
    <property type="term" value="F:arylsulfatase activity"/>
    <property type="evidence" value="ECO:0007669"/>
    <property type="project" value="TreeGrafter"/>
</dbReference>
<dbReference type="CDD" id="cd16143">
    <property type="entry name" value="ARS_like"/>
    <property type="match status" value="1"/>
</dbReference>
<dbReference type="PANTHER" id="PTHR42693:SF53">
    <property type="entry name" value="ENDO-4-O-SULFATASE"/>
    <property type="match status" value="1"/>
</dbReference>
<feature type="domain" description="Sulfatase N-terminal" evidence="5">
    <location>
        <begin position="26"/>
        <end position="373"/>
    </location>
</feature>
<reference evidence="6" key="1">
    <citation type="journal article" date="2014" name="Int. J. Syst. Evol. Microbiol.">
        <title>Complete genome sequence of Corynebacterium casei LMG S-19264T (=DSM 44701T), isolated from a smear-ripened cheese.</title>
        <authorList>
            <consortium name="US DOE Joint Genome Institute (JGI-PGF)"/>
            <person name="Walter F."/>
            <person name="Albersmeier A."/>
            <person name="Kalinowski J."/>
            <person name="Ruckert C."/>
        </authorList>
    </citation>
    <scope>NUCLEOTIDE SEQUENCE</scope>
    <source>
        <strain evidence="6">KCTC 12988</strain>
    </source>
</reference>
<dbReference type="GO" id="GO:0046872">
    <property type="term" value="F:metal ion binding"/>
    <property type="evidence" value="ECO:0007669"/>
    <property type="project" value="UniProtKB-KW"/>
</dbReference>
<evidence type="ECO:0000256" key="4">
    <source>
        <dbReference type="ARBA" id="ARBA00022837"/>
    </source>
</evidence>
<reference evidence="6" key="2">
    <citation type="submission" date="2020-09" db="EMBL/GenBank/DDBJ databases">
        <authorList>
            <person name="Sun Q."/>
            <person name="Kim S."/>
        </authorList>
    </citation>
    <scope>NUCLEOTIDE SEQUENCE</scope>
    <source>
        <strain evidence="6">KCTC 12988</strain>
    </source>
</reference>
<dbReference type="SUPFAM" id="SSF53649">
    <property type="entry name" value="Alkaline phosphatase-like"/>
    <property type="match status" value="1"/>
</dbReference>
<dbReference type="Gene3D" id="3.40.720.10">
    <property type="entry name" value="Alkaline Phosphatase, subunit A"/>
    <property type="match status" value="1"/>
</dbReference>
<keyword evidence="7" id="KW-1185">Reference proteome</keyword>
<evidence type="ECO:0000313" key="7">
    <source>
        <dbReference type="Proteomes" id="UP000644507"/>
    </source>
</evidence>
<sequence>MTLRTILLSALVVFSVPHLTAEDRLPNIVVILADDLGYGDLSCYGASRISTPNIDLLAKEGMKMSDAHSAASLCSPSRYGVLTGKAPWRLHKKGNGYRIASGQPTMASFLKEHGYVSAAIGKWHLGYSKDWNQLPITGPLEVGFDYHFGVPQNHNDSTRAFIENHDLVGRKPGEEFRIVEGQDFPDGLAEPRVDDQVDTTLTNKAVDFIRKNAGGPFFLYFTPCAPHTHVTPAEDFRGTSKAGLYGDHIQELDAHVGTLLRTLEDLELTEETIVIFTSDNGSTPKDFKGTHGVNLNLASEAGEVRKKFRTAKEDAKKMGHVTNGIWKDGKGHPYEGGHRVPFVVRWPGKIAAGSESDALLTLTDLFATAADVIDEELPENGAEDSFSVLPVFLGEGQPERSAIFIQGDGKDEAISVCAGQWKLIARAEGSELYDLSQDPGESNNLLEEKPEVAARLRAALNEAESKGRTRP</sequence>
<keyword evidence="4" id="KW-0106">Calcium</keyword>
<accession>A0A918TT44</accession>
<dbReference type="RefSeq" id="WP_189572175.1">
    <property type="nucleotide sequence ID" value="NZ_BMXI01000015.1"/>
</dbReference>
<dbReference type="InterPro" id="IPR000917">
    <property type="entry name" value="Sulfatase_N"/>
</dbReference>
<dbReference type="EMBL" id="BMXI01000015">
    <property type="protein sequence ID" value="GHC62336.1"/>
    <property type="molecule type" value="Genomic_DNA"/>
</dbReference>
<keyword evidence="3" id="KW-0378">Hydrolase</keyword>
<gene>
    <name evidence="6" type="ORF">GCM10007100_32170</name>
</gene>
<dbReference type="PROSITE" id="PS00149">
    <property type="entry name" value="SULFATASE_2"/>
    <property type="match status" value="1"/>
</dbReference>
<dbReference type="Gene3D" id="3.30.1120.10">
    <property type="match status" value="1"/>
</dbReference>
<protein>
    <recommendedName>
        <fullName evidence="5">Sulfatase N-terminal domain-containing protein</fullName>
    </recommendedName>
</protein>
<dbReference type="InterPro" id="IPR017850">
    <property type="entry name" value="Alkaline_phosphatase_core_sf"/>
</dbReference>
<dbReference type="InterPro" id="IPR024607">
    <property type="entry name" value="Sulfatase_CS"/>
</dbReference>
<proteinExistence type="inferred from homology"/>
<evidence type="ECO:0000313" key="6">
    <source>
        <dbReference type="EMBL" id="GHC62336.1"/>
    </source>
</evidence>
<name>A0A918TT44_9BACT</name>
<organism evidence="6 7">
    <name type="scientific">Roseibacillus persicicus</name>
    <dbReference type="NCBI Taxonomy" id="454148"/>
    <lineage>
        <taxon>Bacteria</taxon>
        <taxon>Pseudomonadati</taxon>
        <taxon>Verrucomicrobiota</taxon>
        <taxon>Verrucomicrobiia</taxon>
        <taxon>Verrucomicrobiales</taxon>
        <taxon>Verrucomicrobiaceae</taxon>
        <taxon>Roseibacillus</taxon>
    </lineage>
</organism>
<dbReference type="Proteomes" id="UP000644507">
    <property type="component" value="Unassembled WGS sequence"/>
</dbReference>
<evidence type="ECO:0000256" key="3">
    <source>
        <dbReference type="ARBA" id="ARBA00022801"/>
    </source>
</evidence>
<evidence type="ECO:0000256" key="1">
    <source>
        <dbReference type="ARBA" id="ARBA00008779"/>
    </source>
</evidence>
<dbReference type="InterPro" id="IPR050738">
    <property type="entry name" value="Sulfatase"/>
</dbReference>
<comment type="caution">
    <text evidence="6">The sequence shown here is derived from an EMBL/GenBank/DDBJ whole genome shotgun (WGS) entry which is preliminary data.</text>
</comment>
<dbReference type="AlphaFoldDB" id="A0A918TT44"/>